<evidence type="ECO:0000313" key="2">
    <source>
        <dbReference type="EnsemblPlants" id="ONIVA05G16580.1"/>
    </source>
</evidence>
<reference evidence="2" key="2">
    <citation type="submission" date="2018-04" db="EMBL/GenBank/DDBJ databases">
        <title>OnivRS2 (Oryza nivara Reference Sequence Version 2).</title>
        <authorList>
            <person name="Zhang J."/>
            <person name="Kudrna D."/>
            <person name="Lee S."/>
            <person name="Talag J."/>
            <person name="Rajasekar S."/>
            <person name="Welchert J."/>
            <person name="Hsing Y.-I."/>
            <person name="Wing R.A."/>
        </authorList>
    </citation>
    <scope>NUCLEOTIDE SEQUENCE [LARGE SCALE GENOMIC DNA]</scope>
    <source>
        <strain evidence="2">SL10</strain>
    </source>
</reference>
<evidence type="ECO:0000256" key="1">
    <source>
        <dbReference type="SAM" id="MobiDB-lite"/>
    </source>
</evidence>
<dbReference type="Proteomes" id="UP000006591">
    <property type="component" value="Chromosome 5"/>
</dbReference>
<evidence type="ECO:0000313" key="3">
    <source>
        <dbReference type="Proteomes" id="UP000006591"/>
    </source>
</evidence>
<accession>A0A0E0HE98</accession>
<dbReference type="OMA" id="GRVARWC"/>
<name>A0A0E0HE98_ORYNI</name>
<keyword evidence="3" id="KW-1185">Reference proteome</keyword>
<organism evidence="2">
    <name type="scientific">Oryza nivara</name>
    <name type="common">Indian wild rice</name>
    <name type="synonym">Oryza sativa f. spontanea</name>
    <dbReference type="NCBI Taxonomy" id="4536"/>
    <lineage>
        <taxon>Eukaryota</taxon>
        <taxon>Viridiplantae</taxon>
        <taxon>Streptophyta</taxon>
        <taxon>Embryophyta</taxon>
        <taxon>Tracheophyta</taxon>
        <taxon>Spermatophyta</taxon>
        <taxon>Magnoliopsida</taxon>
        <taxon>Liliopsida</taxon>
        <taxon>Poales</taxon>
        <taxon>Poaceae</taxon>
        <taxon>BOP clade</taxon>
        <taxon>Oryzoideae</taxon>
        <taxon>Oryzeae</taxon>
        <taxon>Oryzinae</taxon>
        <taxon>Oryza</taxon>
    </lineage>
</organism>
<feature type="region of interest" description="Disordered" evidence="1">
    <location>
        <begin position="19"/>
        <end position="47"/>
    </location>
</feature>
<dbReference type="Gramene" id="ONIVA05G16580.1">
    <property type="protein sequence ID" value="ONIVA05G16580.1"/>
    <property type="gene ID" value="ONIVA05G16580"/>
</dbReference>
<reference evidence="2" key="1">
    <citation type="submission" date="2015-04" db="UniProtKB">
        <authorList>
            <consortium name="EnsemblPlants"/>
        </authorList>
    </citation>
    <scope>IDENTIFICATION</scope>
    <source>
        <strain evidence="2">SL10</strain>
    </source>
</reference>
<feature type="compositionally biased region" description="Basic and acidic residues" evidence="1">
    <location>
        <begin position="35"/>
        <end position="47"/>
    </location>
</feature>
<protein>
    <submittedName>
        <fullName evidence="2">Uncharacterized protein</fullName>
    </submittedName>
</protein>
<proteinExistence type="predicted"/>
<feature type="compositionally biased region" description="Basic residues" evidence="1">
    <location>
        <begin position="25"/>
        <end position="34"/>
    </location>
</feature>
<dbReference type="EnsemblPlants" id="ONIVA05G16580.1">
    <property type="protein sequence ID" value="ONIVA05G16580.1"/>
    <property type="gene ID" value="ONIVA05G16580"/>
</dbReference>
<dbReference type="HOGENOM" id="CLU_1598788_0_0_1"/>
<dbReference type="AlphaFoldDB" id="A0A0E0HE98"/>
<sequence>MTGRPRRLTAVVVMAGDGGAVQQTTRRRQRQHMKAGKELGGRKGGDRERAWRGRRLLVAALHGSVGLRRTRRLCGVEAGSGRVARWWRASCSRCVDVDALTCLVTSSFHTLTFGEAFASLGPLRSCGGRQALRLLLLMKSELLADGVQRCLATMTSCSLFQGVGADRVKEVSLWWLG</sequence>